<protein>
    <submittedName>
        <fullName evidence="2">13202_t:CDS:1</fullName>
    </submittedName>
</protein>
<sequence>LNINEKVAEIEQEEPPREIESPVSKEENTQDLTPELGEMANVADVLNAQTDNHKNVENRLLVQIQELTKVIQKQEGERANNTFHTTALLTKREYLIGEQKRTHVNEADGSMDTKHEEKEKAKGTVEFLVENEINEIEVGEEGSKKDELKQIIIQTEELTQEIRDEPQQKQIGITEQLFQILGLKPVQSTPVLDI</sequence>
<evidence type="ECO:0000313" key="3">
    <source>
        <dbReference type="Proteomes" id="UP000789831"/>
    </source>
</evidence>
<proteinExistence type="predicted"/>
<organism evidence="2 3">
    <name type="scientific">Ambispora gerdemannii</name>
    <dbReference type="NCBI Taxonomy" id="144530"/>
    <lineage>
        <taxon>Eukaryota</taxon>
        <taxon>Fungi</taxon>
        <taxon>Fungi incertae sedis</taxon>
        <taxon>Mucoromycota</taxon>
        <taxon>Glomeromycotina</taxon>
        <taxon>Glomeromycetes</taxon>
        <taxon>Archaeosporales</taxon>
        <taxon>Ambisporaceae</taxon>
        <taxon>Ambispora</taxon>
    </lineage>
</organism>
<dbReference type="AlphaFoldDB" id="A0A9N9H0Y3"/>
<feature type="compositionally biased region" description="Basic and acidic residues" evidence="1">
    <location>
        <begin position="1"/>
        <end position="28"/>
    </location>
</feature>
<gene>
    <name evidence="2" type="ORF">AGERDE_LOCUS11136</name>
</gene>
<dbReference type="EMBL" id="CAJVPL010004202">
    <property type="protein sequence ID" value="CAG8644566.1"/>
    <property type="molecule type" value="Genomic_DNA"/>
</dbReference>
<evidence type="ECO:0000256" key="1">
    <source>
        <dbReference type="SAM" id="MobiDB-lite"/>
    </source>
</evidence>
<name>A0A9N9H0Y3_9GLOM</name>
<reference evidence="2" key="1">
    <citation type="submission" date="2021-06" db="EMBL/GenBank/DDBJ databases">
        <authorList>
            <person name="Kallberg Y."/>
            <person name="Tangrot J."/>
            <person name="Rosling A."/>
        </authorList>
    </citation>
    <scope>NUCLEOTIDE SEQUENCE</scope>
    <source>
        <strain evidence="2">MT106</strain>
    </source>
</reference>
<comment type="caution">
    <text evidence="2">The sequence shown here is derived from an EMBL/GenBank/DDBJ whole genome shotgun (WGS) entry which is preliminary data.</text>
</comment>
<evidence type="ECO:0000313" key="2">
    <source>
        <dbReference type="EMBL" id="CAG8644566.1"/>
    </source>
</evidence>
<feature type="region of interest" description="Disordered" evidence="1">
    <location>
        <begin position="1"/>
        <end position="30"/>
    </location>
</feature>
<dbReference type="Proteomes" id="UP000789831">
    <property type="component" value="Unassembled WGS sequence"/>
</dbReference>
<feature type="non-terminal residue" evidence="2">
    <location>
        <position position="194"/>
    </location>
</feature>
<keyword evidence="3" id="KW-1185">Reference proteome</keyword>
<accession>A0A9N9H0Y3</accession>